<feature type="domain" description="Resolvase/invertase-type recombinase catalytic" evidence="2">
    <location>
        <begin position="1"/>
        <end position="28"/>
    </location>
</feature>
<dbReference type="GO" id="GO:0000150">
    <property type="term" value="F:DNA strand exchange activity"/>
    <property type="evidence" value="ECO:0007669"/>
    <property type="project" value="InterPro"/>
</dbReference>
<evidence type="ECO:0000256" key="1">
    <source>
        <dbReference type="ARBA" id="ARBA00009913"/>
    </source>
</evidence>
<dbReference type="GO" id="GO:0003677">
    <property type="term" value="F:DNA binding"/>
    <property type="evidence" value="ECO:0007669"/>
    <property type="project" value="InterPro"/>
</dbReference>
<evidence type="ECO:0000313" key="4">
    <source>
        <dbReference type="Proteomes" id="UP000072741"/>
    </source>
</evidence>
<dbReference type="PROSITE" id="PS51736">
    <property type="entry name" value="RECOMBINASES_3"/>
    <property type="match status" value="1"/>
</dbReference>
<organism evidence="3 4">
    <name type="scientific">Pseudacidovorax intermedius</name>
    <dbReference type="NCBI Taxonomy" id="433924"/>
    <lineage>
        <taxon>Bacteria</taxon>
        <taxon>Pseudomonadati</taxon>
        <taxon>Pseudomonadota</taxon>
        <taxon>Betaproteobacteria</taxon>
        <taxon>Burkholderiales</taxon>
        <taxon>Comamonadaceae</taxon>
        <taxon>Pseudacidovorax</taxon>
    </lineage>
</organism>
<proteinExistence type="inferred from homology"/>
<comment type="similarity">
    <text evidence="1">Belongs to the site-specific recombinase resolvase family.</text>
</comment>
<keyword evidence="4" id="KW-1185">Reference proteome</keyword>
<dbReference type="EMBL" id="LDSL01000195">
    <property type="protein sequence ID" value="KTT14049.1"/>
    <property type="molecule type" value="Genomic_DNA"/>
</dbReference>
<dbReference type="AlphaFoldDB" id="A0A147GLD5"/>
<dbReference type="InterPro" id="IPR006119">
    <property type="entry name" value="Resolv_N"/>
</dbReference>
<dbReference type="SUPFAM" id="SSF46689">
    <property type="entry name" value="Homeodomain-like"/>
    <property type="match status" value="1"/>
</dbReference>
<dbReference type="InterPro" id="IPR006120">
    <property type="entry name" value="Resolvase_HTH_dom"/>
</dbReference>
<evidence type="ECO:0000259" key="2">
    <source>
        <dbReference type="PROSITE" id="PS51736"/>
    </source>
</evidence>
<gene>
    <name evidence="3" type="ORF">NS331_24045</name>
</gene>
<dbReference type="Gene3D" id="1.10.10.60">
    <property type="entry name" value="Homeodomain-like"/>
    <property type="match status" value="1"/>
</dbReference>
<sequence>MLASLAQFERALIRERTFAGQVAAMRRGVVFGRSRALSPDQEQLAALMCWAGCTRSDVARFFGVSRMTIFRIDREWRGLSDGRPRPVWQAAKCERK</sequence>
<comment type="caution">
    <text evidence="3">The sequence shown here is derived from an EMBL/GenBank/DDBJ whole genome shotgun (WGS) entry which is preliminary data.</text>
</comment>
<dbReference type="SUPFAM" id="SSF53041">
    <property type="entry name" value="Resolvase-like"/>
    <property type="match status" value="1"/>
</dbReference>
<dbReference type="InterPro" id="IPR009057">
    <property type="entry name" value="Homeodomain-like_sf"/>
</dbReference>
<protein>
    <recommendedName>
        <fullName evidence="2">Resolvase/invertase-type recombinase catalytic domain-containing protein</fullName>
    </recommendedName>
</protein>
<evidence type="ECO:0000313" key="3">
    <source>
        <dbReference type="EMBL" id="KTT14049.1"/>
    </source>
</evidence>
<dbReference type="Proteomes" id="UP000072741">
    <property type="component" value="Unassembled WGS sequence"/>
</dbReference>
<dbReference type="InterPro" id="IPR036162">
    <property type="entry name" value="Resolvase-like_N_sf"/>
</dbReference>
<reference evidence="3 4" key="1">
    <citation type="journal article" date="2016" name="Front. Microbiol.">
        <title>Genomic Resource of Rice Seed Associated Bacteria.</title>
        <authorList>
            <person name="Midha S."/>
            <person name="Bansal K."/>
            <person name="Sharma S."/>
            <person name="Kumar N."/>
            <person name="Patil P.P."/>
            <person name="Chaudhry V."/>
            <person name="Patil P.B."/>
        </authorList>
    </citation>
    <scope>NUCLEOTIDE SEQUENCE [LARGE SCALE GENOMIC DNA]</scope>
    <source>
        <strain evidence="3 4">NS331</strain>
    </source>
</reference>
<dbReference type="Pfam" id="PF02796">
    <property type="entry name" value="HTH_7"/>
    <property type="match status" value="1"/>
</dbReference>
<name>A0A147GLD5_9BURK</name>
<accession>A0A147GLD5</accession>